<dbReference type="InterPro" id="IPR045488">
    <property type="entry name" value="fvmRadSAM-pep"/>
</dbReference>
<organism evidence="1 2">
    <name type="scientific">Streptomyces justiciae</name>
    <dbReference type="NCBI Taxonomy" id="2780140"/>
    <lineage>
        <taxon>Bacteria</taxon>
        <taxon>Bacillati</taxon>
        <taxon>Actinomycetota</taxon>
        <taxon>Actinomycetes</taxon>
        <taxon>Kitasatosporales</taxon>
        <taxon>Streptomycetaceae</taxon>
        <taxon>Streptomyces</taxon>
    </lineage>
</organism>
<name>A0ABU3M5G8_9ACTN</name>
<keyword evidence="2" id="KW-1185">Reference proteome</keyword>
<accession>A0ABU3M5G8</accession>
<reference evidence="2" key="1">
    <citation type="submission" date="2023-07" db="EMBL/GenBank/DDBJ databases">
        <title>Draft genome sequence of the endophytic actinobacterium Streptomyces justiciae WPN32, a potential antibiotic producer.</title>
        <authorList>
            <person name="Yasawong M."/>
            <person name="Pana W."/>
            <person name="Ganta P."/>
            <person name="Santapan N."/>
            <person name="Songngamsuk T."/>
            <person name="Phatcharaharikarn M."/>
            <person name="Kerdtoob S."/>
            <person name="Nantapong N."/>
        </authorList>
    </citation>
    <scope>NUCLEOTIDE SEQUENCE [LARGE SCALE GENOMIC DNA]</scope>
    <source>
        <strain evidence="2">WPN32</strain>
    </source>
</reference>
<comment type="caution">
    <text evidence="1">The sequence shown here is derived from an EMBL/GenBank/DDBJ whole genome shotgun (WGS) entry which is preliminary data.</text>
</comment>
<sequence length="70" mass="7987">MSTEYRFVEDLPDLIDASEYDDHPEGRLVRLRISWDETGVEVLGDAFRPDMLEALLEKMGPDAVEQMLCG</sequence>
<evidence type="ECO:0000313" key="1">
    <source>
        <dbReference type="EMBL" id="MDT7846593.1"/>
    </source>
</evidence>
<dbReference type="EMBL" id="JAVTLL010000036">
    <property type="protein sequence ID" value="MDT7846593.1"/>
    <property type="molecule type" value="Genomic_DNA"/>
</dbReference>
<proteinExistence type="predicted"/>
<dbReference type="Proteomes" id="UP001257948">
    <property type="component" value="Unassembled WGS sequence"/>
</dbReference>
<evidence type="ECO:0000313" key="2">
    <source>
        <dbReference type="Proteomes" id="UP001257948"/>
    </source>
</evidence>
<dbReference type="Pfam" id="PF20007">
    <property type="entry name" value="fvmRadSAM-pep"/>
    <property type="match status" value="1"/>
</dbReference>
<gene>
    <name evidence="1" type="ORF">RQC66_38340</name>
</gene>
<dbReference type="RefSeq" id="WP_314206882.1">
    <property type="nucleotide sequence ID" value="NZ_JAVTLL010000036.1"/>
</dbReference>
<protein>
    <submittedName>
        <fullName evidence="1">Radical SAM-modified peptide, FtsH ternary system-associated</fullName>
    </submittedName>
</protein>